<name>A0ACD1HI10_9EURO</name>
<dbReference type="EMBL" id="KZ824941">
    <property type="protein sequence ID" value="RAH73066.1"/>
    <property type="molecule type" value="Genomic_DNA"/>
</dbReference>
<proteinExistence type="predicted"/>
<evidence type="ECO:0000313" key="1">
    <source>
        <dbReference type="EMBL" id="RAH73066.1"/>
    </source>
</evidence>
<accession>A0ACD1HI10</accession>
<protein>
    <submittedName>
        <fullName evidence="1">Uncharacterized protein</fullName>
    </submittedName>
</protein>
<gene>
    <name evidence="1" type="ORF">BO66DRAFT_253954</name>
</gene>
<organism evidence="1 2">
    <name type="scientific">Aspergillus aculeatinus CBS 121060</name>
    <dbReference type="NCBI Taxonomy" id="1448322"/>
    <lineage>
        <taxon>Eukaryota</taxon>
        <taxon>Fungi</taxon>
        <taxon>Dikarya</taxon>
        <taxon>Ascomycota</taxon>
        <taxon>Pezizomycotina</taxon>
        <taxon>Eurotiomycetes</taxon>
        <taxon>Eurotiomycetidae</taxon>
        <taxon>Eurotiales</taxon>
        <taxon>Aspergillaceae</taxon>
        <taxon>Aspergillus</taxon>
        <taxon>Aspergillus subgen. Circumdati</taxon>
    </lineage>
</organism>
<sequence>MNRSTHPLKRNTDINRSSSTSTEPREHTRSPVPNLPPPTSHLDTSIPFSVKSITATRRARTRTRTRARRARRTRLRAASMPPTATVLLRLHPFASAEKCQRTPEADPQILRE</sequence>
<dbReference type="Proteomes" id="UP000249661">
    <property type="component" value="Unassembled WGS sequence"/>
</dbReference>
<evidence type="ECO:0000313" key="2">
    <source>
        <dbReference type="Proteomes" id="UP000249661"/>
    </source>
</evidence>
<reference evidence="1" key="1">
    <citation type="submission" date="2018-02" db="EMBL/GenBank/DDBJ databases">
        <title>The genomes of Aspergillus section Nigri reveals drivers in fungal speciation.</title>
        <authorList>
            <consortium name="DOE Joint Genome Institute"/>
            <person name="Vesth T.C."/>
            <person name="Nybo J."/>
            <person name="Theobald S."/>
            <person name="Brandl J."/>
            <person name="Frisvad J.C."/>
            <person name="Nielsen K.F."/>
            <person name="Lyhne E.K."/>
            <person name="Kogle M.E."/>
            <person name="Kuo A."/>
            <person name="Riley R."/>
            <person name="Clum A."/>
            <person name="Nolan M."/>
            <person name="Lipzen A."/>
            <person name="Salamov A."/>
            <person name="Henrissat B."/>
            <person name="Wiebenga A."/>
            <person name="De vries R.P."/>
            <person name="Grigoriev I.V."/>
            <person name="Mortensen U.H."/>
            <person name="Andersen M.R."/>
            <person name="Baker S.E."/>
        </authorList>
    </citation>
    <scope>NUCLEOTIDE SEQUENCE</scope>
    <source>
        <strain evidence="1">CBS 121060</strain>
    </source>
</reference>
<keyword evidence="2" id="KW-1185">Reference proteome</keyword>